<feature type="compositionally biased region" description="Polar residues" evidence="8">
    <location>
        <begin position="242"/>
        <end position="255"/>
    </location>
</feature>
<dbReference type="Gene3D" id="1.20.120.1750">
    <property type="match status" value="1"/>
</dbReference>
<feature type="compositionally biased region" description="Low complexity" evidence="8">
    <location>
        <begin position="276"/>
        <end position="293"/>
    </location>
</feature>
<sequence length="932" mass="103156">MLRLSGSSTNTANPISPLLSVRPLLDRTAFCGISEELPVETALLAGVTLMPESGGSRTSRVTPSCYHSPVSTAISAAYKIYATSCSTSLGETEMFLFDNRATAADEIKNLGRQIPGYNFPGSILRSFTVLGNLDRCRYFAIDAASGPKQPSARFALLPSPAHCPQPFRAPGAASCRTEATWPRIKRSPHLLHPRPRHPSAAPRVLHPATAPRSSSPKSPLDVIELTDSESDDAPRKRRRTISGASVTVAGPSTITPLRRREQKPSSAARSIPKPFPLARSPSPGPAPRRSSASQHAPEPFPFHNSASVEPAAGVPQTHSATRPAQNRDLVPNGLLGAIPPPAENRQMNLHPPQRTSPEEQLDRYVAQVLEVIPDVSAAHVYGLLEQHRAQFKEQLVDWVVHLLFEDPSYPKADKEKAKAQSVDAPAQEPEVDYVSEGRKKGEGAYVQLALAQLQEDFPDMHQVVAHVLHESRRLYAPAFFLLKRYREEGNVPKKRTPAVRSNGKAKASDELLAQFEKERAWVVRTAQQQRMKLDGELAAQINEEEYEDASGLECGCCFTPSPFDKMIQCPDAHLFCCDCVIAYAGTKLGEHNPNLTCMDTSQCPLRFPDSELRRILPDKLFALYERVRQRREVEAAGLDSLEECPFCDWKAIIEADFEEDKVFRCQNEECIKDHLPKSCEEVEEDKKLDGKHAIEEAMTRALMRNCPRCKKAFIKESGCNKMTCPNCRTLSCYICRQIIDGYEHFDRSDPTRTRAASSSKQQKCILWDPVEARHANEVTEAAKKALEEYKAAHPDVADEDIKVDLPAPVPVAVPAAAQVAHMQPLPNDILLYGQARGLPHVQVYANGPHVPYMMRMRRAACANPAPAPALAPRMGPLAPPAARIAERLRIREEYNRAQMQELMARARVPPPVVPPVVPAPPPRRSARKRKRA</sequence>
<dbReference type="CDD" id="cd20339">
    <property type="entry name" value="BRcat_RBR_RNF216"/>
    <property type="match status" value="1"/>
</dbReference>
<dbReference type="Pfam" id="PF26200">
    <property type="entry name" value="Rcat_RNF216"/>
    <property type="match status" value="1"/>
</dbReference>
<feature type="region of interest" description="Disordered" evidence="8">
    <location>
        <begin position="908"/>
        <end position="932"/>
    </location>
</feature>
<dbReference type="Proteomes" id="UP000298327">
    <property type="component" value="Unassembled WGS sequence"/>
</dbReference>
<dbReference type="PANTHER" id="PTHR22770:SF47">
    <property type="entry name" value="E3 UBIQUITIN-PROTEIN LIGASE RNF216"/>
    <property type="match status" value="1"/>
</dbReference>
<evidence type="ECO:0000313" key="10">
    <source>
        <dbReference type="EMBL" id="TFY70302.1"/>
    </source>
</evidence>
<dbReference type="AlphaFoldDB" id="A0A4Y9Z700"/>
<dbReference type="InterPro" id="IPR047544">
    <property type="entry name" value="RING-HC_RBR_RNF216"/>
</dbReference>
<dbReference type="GO" id="GO:0016740">
    <property type="term" value="F:transferase activity"/>
    <property type="evidence" value="ECO:0007669"/>
    <property type="project" value="UniProtKB-KW"/>
</dbReference>
<dbReference type="CDD" id="cd16630">
    <property type="entry name" value="RING-HC_RBR_RNF216"/>
    <property type="match status" value="1"/>
</dbReference>
<comment type="pathway">
    <text evidence="1">Protein modification; protein ubiquitination.</text>
</comment>
<evidence type="ECO:0000313" key="11">
    <source>
        <dbReference type="Proteomes" id="UP000298327"/>
    </source>
</evidence>
<keyword evidence="7" id="KW-0862">Zinc</keyword>
<feature type="compositionally biased region" description="Basic residues" evidence="8">
    <location>
        <begin position="184"/>
        <end position="197"/>
    </location>
</feature>
<accession>A0A4Y9Z700</accession>
<evidence type="ECO:0000256" key="1">
    <source>
        <dbReference type="ARBA" id="ARBA00004906"/>
    </source>
</evidence>
<dbReference type="SUPFAM" id="SSF57850">
    <property type="entry name" value="RING/U-box"/>
    <property type="match status" value="2"/>
</dbReference>
<evidence type="ECO:0000256" key="4">
    <source>
        <dbReference type="ARBA" id="ARBA00022737"/>
    </source>
</evidence>
<evidence type="ECO:0000256" key="5">
    <source>
        <dbReference type="ARBA" id="ARBA00022771"/>
    </source>
</evidence>
<dbReference type="PROSITE" id="PS51873">
    <property type="entry name" value="TRIAD"/>
    <property type="match status" value="1"/>
</dbReference>
<feature type="region of interest" description="Disordered" evidence="8">
    <location>
        <begin position="184"/>
        <end position="357"/>
    </location>
</feature>
<dbReference type="PANTHER" id="PTHR22770">
    <property type="entry name" value="UBIQUITIN CONJUGATING ENZYME 7 INTERACTING PROTEIN-RELATED"/>
    <property type="match status" value="1"/>
</dbReference>
<keyword evidence="2" id="KW-0808">Transferase</keyword>
<dbReference type="GO" id="GO:0008270">
    <property type="term" value="F:zinc ion binding"/>
    <property type="evidence" value="ECO:0007669"/>
    <property type="project" value="UniProtKB-KW"/>
</dbReference>
<feature type="compositionally biased region" description="Pro residues" evidence="8">
    <location>
        <begin position="908"/>
        <end position="923"/>
    </location>
</feature>
<keyword evidence="4" id="KW-0677">Repeat</keyword>
<evidence type="ECO:0000259" key="9">
    <source>
        <dbReference type="PROSITE" id="PS51873"/>
    </source>
</evidence>
<dbReference type="CDD" id="cd20353">
    <property type="entry name" value="Rcat_RBR_RNF216"/>
    <property type="match status" value="1"/>
</dbReference>
<comment type="caution">
    <text evidence="10">The sequence shown here is derived from an EMBL/GenBank/DDBJ whole genome shotgun (WGS) entry which is preliminary data.</text>
</comment>
<keyword evidence="11" id="KW-1185">Reference proteome</keyword>
<dbReference type="InterPro" id="IPR047546">
    <property type="entry name" value="Rcat_RBR_RNF216"/>
</dbReference>
<organism evidence="10 11">
    <name type="scientific">Dentipellis fragilis</name>
    <dbReference type="NCBI Taxonomy" id="205917"/>
    <lineage>
        <taxon>Eukaryota</taxon>
        <taxon>Fungi</taxon>
        <taxon>Dikarya</taxon>
        <taxon>Basidiomycota</taxon>
        <taxon>Agaricomycotina</taxon>
        <taxon>Agaricomycetes</taxon>
        <taxon>Russulales</taxon>
        <taxon>Hericiaceae</taxon>
        <taxon>Dentipellis</taxon>
    </lineage>
</organism>
<keyword evidence="3" id="KW-0479">Metal-binding</keyword>
<keyword evidence="5" id="KW-0863">Zinc-finger</keyword>
<evidence type="ECO:0000256" key="8">
    <source>
        <dbReference type="SAM" id="MobiDB-lite"/>
    </source>
</evidence>
<dbReference type="STRING" id="205917.A0A4Y9Z700"/>
<dbReference type="OrthoDB" id="10009520at2759"/>
<name>A0A4Y9Z700_9AGAM</name>
<protein>
    <recommendedName>
        <fullName evidence="9">RING-type domain-containing protein</fullName>
    </recommendedName>
</protein>
<keyword evidence="6" id="KW-0833">Ubl conjugation pathway</keyword>
<evidence type="ECO:0000256" key="6">
    <source>
        <dbReference type="ARBA" id="ARBA00022786"/>
    </source>
</evidence>
<feature type="domain" description="RING-type" evidence="9">
    <location>
        <begin position="550"/>
        <end position="755"/>
    </location>
</feature>
<proteinExistence type="predicted"/>
<evidence type="ECO:0000256" key="2">
    <source>
        <dbReference type="ARBA" id="ARBA00022679"/>
    </source>
</evidence>
<gene>
    <name evidence="10" type="ORF">EVG20_g2704</name>
</gene>
<dbReference type="InterPro" id="IPR044066">
    <property type="entry name" value="TRIAD_supradom"/>
</dbReference>
<evidence type="ECO:0000256" key="7">
    <source>
        <dbReference type="ARBA" id="ARBA00022833"/>
    </source>
</evidence>
<evidence type="ECO:0000256" key="3">
    <source>
        <dbReference type="ARBA" id="ARBA00022723"/>
    </source>
</evidence>
<dbReference type="EMBL" id="SEOQ01000110">
    <property type="protein sequence ID" value="TFY70302.1"/>
    <property type="molecule type" value="Genomic_DNA"/>
</dbReference>
<dbReference type="InterPro" id="IPR051628">
    <property type="entry name" value="LUBAC_E3_Ligases"/>
</dbReference>
<dbReference type="InterPro" id="IPR047545">
    <property type="entry name" value="BRcat_RBR_RNF216"/>
</dbReference>
<reference evidence="10 11" key="1">
    <citation type="submission" date="2019-02" db="EMBL/GenBank/DDBJ databases">
        <title>Genome sequencing of the rare red list fungi Dentipellis fragilis.</title>
        <authorList>
            <person name="Buettner E."/>
            <person name="Kellner H."/>
        </authorList>
    </citation>
    <scope>NUCLEOTIDE SEQUENCE [LARGE SCALE GENOMIC DNA]</scope>
    <source>
        <strain evidence="10 11">DSM 105465</strain>
    </source>
</reference>